<accession>A0ABR9ZQJ0</accession>
<evidence type="ECO:0000313" key="3">
    <source>
        <dbReference type="Proteomes" id="UP000614200"/>
    </source>
</evidence>
<dbReference type="InterPro" id="IPR036754">
    <property type="entry name" value="YbaK/aa-tRNA-synt-asso_dom_sf"/>
</dbReference>
<dbReference type="SUPFAM" id="SSF55826">
    <property type="entry name" value="YbaK/ProRS associated domain"/>
    <property type="match status" value="1"/>
</dbReference>
<dbReference type="Pfam" id="PF04073">
    <property type="entry name" value="tRNA_edit"/>
    <property type="match status" value="1"/>
</dbReference>
<dbReference type="EMBL" id="JADKNH010000002">
    <property type="protein sequence ID" value="MBF4692251.1"/>
    <property type="molecule type" value="Genomic_DNA"/>
</dbReference>
<feature type="domain" description="YbaK/aminoacyl-tRNA synthetase-associated" evidence="1">
    <location>
        <begin position="25"/>
        <end position="141"/>
    </location>
</feature>
<comment type="caution">
    <text evidence="2">The sequence shown here is derived from an EMBL/GenBank/DDBJ whole genome shotgun (WGS) entry which is preliminary data.</text>
</comment>
<evidence type="ECO:0000313" key="2">
    <source>
        <dbReference type="EMBL" id="MBF4692251.1"/>
    </source>
</evidence>
<dbReference type="CDD" id="cd04333">
    <property type="entry name" value="ProX_deacylase"/>
    <property type="match status" value="1"/>
</dbReference>
<dbReference type="PANTHER" id="PTHR30411">
    <property type="entry name" value="CYTOPLASMIC PROTEIN"/>
    <property type="match status" value="1"/>
</dbReference>
<dbReference type="Gene3D" id="3.90.960.10">
    <property type="entry name" value="YbaK/aminoacyl-tRNA synthetase-associated domain"/>
    <property type="match status" value="1"/>
</dbReference>
<sequence length="164" mass="18281">MAFDRVKKYFENVGLGDRVKELENSSATVELAAKAIGCEPKQIAKTMSFFIEEQPVLIVTAGDAKIDNKKYKQTFDKKAKMIPWDQVEERIGHSPGGVCPFAVKTDVEVYLDVSLRRFDYVYPAGGSGNSAVKVTLEELIEYSESKGWIDVCKDWTAKGEVEAC</sequence>
<dbReference type="InterPro" id="IPR007214">
    <property type="entry name" value="YbaK/aa-tRNA-synth-assoc-dom"/>
</dbReference>
<dbReference type="PANTHER" id="PTHR30411:SF1">
    <property type="entry name" value="CYTOPLASMIC PROTEIN"/>
    <property type="match status" value="1"/>
</dbReference>
<dbReference type="Proteomes" id="UP000614200">
    <property type="component" value="Unassembled WGS sequence"/>
</dbReference>
<protein>
    <submittedName>
        <fullName evidence="2">YbaK/EbsC family protein</fullName>
    </submittedName>
</protein>
<keyword evidence="3" id="KW-1185">Reference proteome</keyword>
<evidence type="ECO:0000259" key="1">
    <source>
        <dbReference type="Pfam" id="PF04073"/>
    </source>
</evidence>
<proteinExistence type="predicted"/>
<reference evidence="2 3" key="1">
    <citation type="submission" date="2020-11" db="EMBL/GenBank/DDBJ databases">
        <title>Fusibacter basophilias sp. nov.</title>
        <authorList>
            <person name="Qiu D."/>
        </authorList>
    </citation>
    <scope>NUCLEOTIDE SEQUENCE [LARGE SCALE GENOMIC DNA]</scope>
    <source>
        <strain evidence="2 3">Q10-2</strain>
    </source>
</reference>
<dbReference type="RefSeq" id="WP_194700491.1">
    <property type="nucleotide sequence ID" value="NZ_JADKNH010000002.1"/>
</dbReference>
<name>A0ABR9ZQJ0_9FIRM</name>
<organism evidence="2 3">
    <name type="scientific">Fusibacter ferrireducens</name>
    <dbReference type="NCBI Taxonomy" id="2785058"/>
    <lineage>
        <taxon>Bacteria</taxon>
        <taxon>Bacillati</taxon>
        <taxon>Bacillota</taxon>
        <taxon>Clostridia</taxon>
        <taxon>Eubacteriales</taxon>
        <taxon>Eubacteriales Family XII. Incertae Sedis</taxon>
        <taxon>Fusibacter</taxon>
    </lineage>
</organism>
<gene>
    <name evidence="2" type="ORF">ISU02_03950</name>
</gene>